<sequence>MKKKPSRFLFIKRFLKNGLPTKLTIFLIIASIIQIQAGPGSQGDKLSLELEGVTLEKALGEIESRSEYRFMYEYSQIPLQKKVTLKASNQNLDDVLAQLFKNMPIVYKVRGRQIILMKSTKIMSTQGASALEPNKAPVPQATVTGTVVDFNGMPLLGANILVKGTTNGAQTDFDGNFSIVAEVGDILVVSYIGFRTTEVEVTSSAPMTIELQEDSAQLDEVVVTALGISREKKSLGYATQEIDGEDVNRTPTDNVTNALSGKIAGVQIKRNTNLGGSTNVVIRGSTSLTGNNQALFVVDGVPVSNSNFNSSDQQSGSGGFDYGNMASDINPNDIKSINVLKGAAATALYGSRATNGAVIITTKSGAGAKQKPTVTINSSVTTGWIDKSTWPDFQYEYGTGYGAVYGSGGDSFFVDTDANGDGTVDLVTPATAYGSYGAPFDSNLMVYQWDSFYEGSPYYLQPTPWVAPKDKLITFFDTPVTTTNSVAVAGAGTGSQYRIAYTRFEQSGIMPNSNLTRHNVSINTSFDITEKLSVSGSANYILTDALGRNRTGNETGANAQNVISSMRKYWAMNVGVQELKDAYFNTGTNVDPFMGGTIDNPYWVVYENYQNDSRSRVFGNVSVKYKFTDWLNIEGRVSLDTYSFIQEERNNEGTAGAVGRYSRRNINYSEENYDLMLNFNKYVTDKLNISGVLGTNIRRTDLSSIYAETNGGLVLAGLYSLSNSLNLPAAPIESVQKVGVDGFYGLASFGYDNLIYVDLTGRFDHSSTLPSENSTYFYPSISSSFVFSNLMDKSWLSFGKFRLNYAEVGSSAPANSLVDVLNKPTPFGSVPLYGTNSTKNNENLLPEKTVSVEAGLEMRFLNSRIGMDLSLYKTNSKDQIIPVAISTATGYSSKYVNAGEIENKGIEVALNGSIIPTGDFQWRANVNWSKNQSKVLSLFEGGSNLQLGSVSGVSINATVGEPYGTIQGTDYIYVDGKPVVNQTTGAYERTTTSNNVIGNITPDWNAGITNSFKYKNFDLSFLIDIQKGGDVYSNDIATGNRSGLYKWSVGLNDLGNPIRNSLADGGGIILDGVAPDGSPNTVRTAMDNYRNATGSVMAPRAYFIYDASYVKLREVAFNYSFPKMSFMEKLKIQSLKLGVVGSNLWIIHKNLPFADPEAGLSSGNLQGSQNGVLPTTKNIGVNLQVQF</sequence>
<organism evidence="11 13">
    <name type="scientific">Flagellimonas aequoris</name>
    <dbReference type="NCBI Taxonomy" id="2306997"/>
    <lineage>
        <taxon>Bacteria</taxon>
        <taxon>Pseudomonadati</taxon>
        <taxon>Bacteroidota</taxon>
        <taxon>Flavobacteriia</taxon>
        <taxon>Flavobacteriales</taxon>
        <taxon>Flavobacteriaceae</taxon>
        <taxon>Flagellimonas</taxon>
    </lineage>
</organism>
<dbReference type="GO" id="GO:0015344">
    <property type="term" value="F:siderophore uptake transmembrane transporter activity"/>
    <property type="evidence" value="ECO:0007669"/>
    <property type="project" value="TreeGrafter"/>
</dbReference>
<keyword evidence="6 8" id="KW-0472">Membrane</keyword>
<dbReference type="InterPro" id="IPR037066">
    <property type="entry name" value="Plug_dom_sf"/>
</dbReference>
<dbReference type="RefSeq" id="WP_119639951.1">
    <property type="nucleotide sequence ID" value="NZ_QXFJ01000019.1"/>
</dbReference>
<evidence type="ECO:0000313" key="12">
    <source>
        <dbReference type="EMBL" id="TXK02548.1"/>
    </source>
</evidence>
<dbReference type="InterPro" id="IPR036942">
    <property type="entry name" value="Beta-barrel_TonB_sf"/>
</dbReference>
<dbReference type="Gene3D" id="2.170.130.10">
    <property type="entry name" value="TonB-dependent receptor, plug domain"/>
    <property type="match status" value="1"/>
</dbReference>
<evidence type="ECO:0000256" key="2">
    <source>
        <dbReference type="ARBA" id="ARBA00022448"/>
    </source>
</evidence>
<dbReference type="GO" id="GO:0044718">
    <property type="term" value="P:siderophore transmembrane transport"/>
    <property type="evidence" value="ECO:0007669"/>
    <property type="project" value="TreeGrafter"/>
</dbReference>
<dbReference type="SUPFAM" id="SSF49464">
    <property type="entry name" value="Carboxypeptidase regulatory domain-like"/>
    <property type="match status" value="1"/>
</dbReference>
<dbReference type="GO" id="GO:0009279">
    <property type="term" value="C:cell outer membrane"/>
    <property type="evidence" value="ECO:0007669"/>
    <property type="project" value="UniProtKB-SubCell"/>
</dbReference>
<comment type="subcellular location">
    <subcellularLocation>
        <location evidence="1 8">Cell outer membrane</location>
        <topology evidence="1 8">Multi-pass membrane protein</topology>
    </subcellularLocation>
</comment>
<evidence type="ECO:0000313" key="14">
    <source>
        <dbReference type="Proteomes" id="UP000321528"/>
    </source>
</evidence>
<keyword evidence="7 8" id="KW-0998">Cell outer membrane</keyword>
<evidence type="ECO:0000256" key="1">
    <source>
        <dbReference type="ARBA" id="ARBA00004571"/>
    </source>
</evidence>
<evidence type="ECO:0000256" key="5">
    <source>
        <dbReference type="ARBA" id="ARBA00022729"/>
    </source>
</evidence>
<dbReference type="OrthoDB" id="9768177at2"/>
<evidence type="ECO:0000259" key="10">
    <source>
        <dbReference type="Pfam" id="PF07715"/>
    </source>
</evidence>
<dbReference type="NCBIfam" id="TIGR04057">
    <property type="entry name" value="SusC_RagA_signa"/>
    <property type="match status" value="1"/>
</dbReference>
<evidence type="ECO:0000313" key="11">
    <source>
        <dbReference type="EMBL" id="RIV71174.1"/>
    </source>
</evidence>
<dbReference type="Gene3D" id="2.40.170.20">
    <property type="entry name" value="TonB-dependent receptor, beta-barrel domain"/>
    <property type="match status" value="1"/>
</dbReference>
<dbReference type="Gene3D" id="2.60.40.1120">
    <property type="entry name" value="Carboxypeptidase-like, regulatory domain"/>
    <property type="match status" value="1"/>
</dbReference>
<dbReference type="Proteomes" id="UP000284189">
    <property type="component" value="Unassembled WGS sequence"/>
</dbReference>
<keyword evidence="2 8" id="KW-0813">Transport</keyword>
<protein>
    <submittedName>
        <fullName evidence="11">SusC/RagA family TonB-linked outer membrane protein</fullName>
    </submittedName>
</protein>
<dbReference type="NCBIfam" id="TIGR04056">
    <property type="entry name" value="OMP_RagA_SusC"/>
    <property type="match status" value="1"/>
</dbReference>
<keyword evidence="4 8" id="KW-0812">Transmembrane</keyword>
<evidence type="ECO:0000259" key="9">
    <source>
        <dbReference type="Pfam" id="PF07660"/>
    </source>
</evidence>
<reference evidence="11 13" key="1">
    <citation type="submission" date="2018-08" db="EMBL/GenBank/DDBJ databases">
        <title>Proposal of Muricauda 72 sp.nov. and Muricauda NH166 sp.nov., isolated from seawater.</title>
        <authorList>
            <person name="Cheng H."/>
            <person name="Wu Y.-H."/>
            <person name="Guo L.-L."/>
            <person name="Xu X.-W."/>
        </authorList>
    </citation>
    <scope>NUCLEOTIDE SEQUENCE [LARGE SCALE GENOMIC DNA]</scope>
    <source>
        <strain evidence="11 13">NH166</strain>
    </source>
</reference>
<dbReference type="PANTHER" id="PTHR30069">
    <property type="entry name" value="TONB-DEPENDENT OUTER MEMBRANE RECEPTOR"/>
    <property type="match status" value="1"/>
</dbReference>
<dbReference type="PROSITE" id="PS52016">
    <property type="entry name" value="TONB_DEPENDENT_REC_3"/>
    <property type="match status" value="1"/>
</dbReference>
<evidence type="ECO:0000256" key="4">
    <source>
        <dbReference type="ARBA" id="ARBA00022692"/>
    </source>
</evidence>
<dbReference type="PANTHER" id="PTHR30069:SF29">
    <property type="entry name" value="HEMOGLOBIN AND HEMOGLOBIN-HAPTOGLOBIN-BINDING PROTEIN 1-RELATED"/>
    <property type="match status" value="1"/>
</dbReference>
<dbReference type="Pfam" id="PF13715">
    <property type="entry name" value="CarbopepD_reg_2"/>
    <property type="match status" value="1"/>
</dbReference>
<dbReference type="EMBL" id="QXFJ01000019">
    <property type="protein sequence ID" value="RIV71174.1"/>
    <property type="molecule type" value="Genomic_DNA"/>
</dbReference>
<evidence type="ECO:0000313" key="13">
    <source>
        <dbReference type="Proteomes" id="UP000284189"/>
    </source>
</evidence>
<evidence type="ECO:0000256" key="8">
    <source>
        <dbReference type="PROSITE-ProRule" id="PRU01360"/>
    </source>
</evidence>
<keyword evidence="3 8" id="KW-1134">Transmembrane beta strand</keyword>
<keyword evidence="14" id="KW-1185">Reference proteome</keyword>
<dbReference type="Pfam" id="PF07715">
    <property type="entry name" value="Plug"/>
    <property type="match status" value="1"/>
</dbReference>
<evidence type="ECO:0000256" key="3">
    <source>
        <dbReference type="ARBA" id="ARBA00022452"/>
    </source>
</evidence>
<dbReference type="InterPro" id="IPR011662">
    <property type="entry name" value="Secretin/TonB_short_N"/>
</dbReference>
<dbReference type="InterPro" id="IPR023996">
    <property type="entry name" value="TonB-dep_OMP_SusC/RagA"/>
</dbReference>
<dbReference type="Proteomes" id="UP000321528">
    <property type="component" value="Unassembled WGS sequence"/>
</dbReference>
<evidence type="ECO:0000256" key="6">
    <source>
        <dbReference type="ARBA" id="ARBA00023136"/>
    </source>
</evidence>
<feature type="domain" description="TonB-dependent receptor plug" evidence="10">
    <location>
        <begin position="232"/>
        <end position="357"/>
    </location>
</feature>
<dbReference type="SUPFAM" id="SSF56935">
    <property type="entry name" value="Porins"/>
    <property type="match status" value="1"/>
</dbReference>
<evidence type="ECO:0000256" key="7">
    <source>
        <dbReference type="ARBA" id="ARBA00023237"/>
    </source>
</evidence>
<reference evidence="12 14" key="2">
    <citation type="submission" date="2019-07" db="EMBL/GenBank/DDBJ databases">
        <title>Draft genome of two Muricauda strains isolated from deep sea.</title>
        <authorList>
            <person name="Sun C."/>
        </authorList>
    </citation>
    <scope>NUCLEOTIDE SEQUENCE [LARGE SCALE GENOMIC DNA]</scope>
    <source>
        <strain evidence="12 14">NH166</strain>
    </source>
</reference>
<dbReference type="Pfam" id="PF07660">
    <property type="entry name" value="STN"/>
    <property type="match status" value="1"/>
</dbReference>
<dbReference type="AlphaFoldDB" id="A0A418N8R9"/>
<comment type="caution">
    <text evidence="11">The sequence shown here is derived from an EMBL/GenBank/DDBJ whole genome shotgun (WGS) entry which is preliminary data.</text>
</comment>
<dbReference type="InterPro" id="IPR012910">
    <property type="entry name" value="Plug_dom"/>
</dbReference>
<dbReference type="InterPro" id="IPR008969">
    <property type="entry name" value="CarboxyPept-like_regulatory"/>
</dbReference>
<keyword evidence="5" id="KW-0732">Signal</keyword>
<dbReference type="InterPro" id="IPR023997">
    <property type="entry name" value="TonB-dep_OMP_SusC/RagA_CS"/>
</dbReference>
<dbReference type="InterPro" id="IPR039426">
    <property type="entry name" value="TonB-dep_rcpt-like"/>
</dbReference>
<accession>A0A418N8R9</accession>
<feature type="domain" description="Secretin/TonB short N-terminal" evidence="9">
    <location>
        <begin position="78"/>
        <end position="118"/>
    </location>
</feature>
<comment type="similarity">
    <text evidence="8">Belongs to the TonB-dependent receptor family.</text>
</comment>
<proteinExistence type="inferred from homology"/>
<dbReference type="EMBL" id="VNWL01000018">
    <property type="protein sequence ID" value="TXK02548.1"/>
    <property type="molecule type" value="Genomic_DNA"/>
</dbReference>
<name>A0A418N8R9_9FLAO</name>
<gene>
    <name evidence="11" type="ORF">D2U88_08580</name>
    <name evidence="12" type="ORF">FQ019_08505</name>
</gene>